<reference evidence="2 3" key="1">
    <citation type="submission" date="2024-04" db="EMBL/GenBank/DDBJ databases">
        <title>Phyllosticta paracitricarpa is synonymous to the EU quarantine fungus P. citricarpa based on phylogenomic analyses.</title>
        <authorList>
            <consortium name="Lawrence Berkeley National Laboratory"/>
            <person name="Van Ingen-Buijs V.A."/>
            <person name="Van Westerhoven A.C."/>
            <person name="Haridas S."/>
            <person name="Skiadas P."/>
            <person name="Martin F."/>
            <person name="Groenewald J.Z."/>
            <person name="Crous P.W."/>
            <person name="Seidl M.F."/>
        </authorList>
    </citation>
    <scope>NUCLEOTIDE SEQUENCE [LARGE SCALE GENOMIC DNA]</scope>
    <source>
        <strain evidence="2 3">CBS 122670</strain>
    </source>
</reference>
<keyword evidence="3" id="KW-1185">Reference proteome</keyword>
<sequence>MTGDAWSAPPGPWMPLVGLHIISSTLSLSAGTNTAAYQPEARFGCKTRIRAGRGKRRGPAKRGDGEKRGIQDMVVIGTGEFLERYDGQQLGAGWGRTTSERVATQCYGDAKGCCGGVDTVVCDRGTRGWNWADSCAISWRVILETEQKKKEVVNGASHCFGHPFGDGPVDGTDFLV</sequence>
<feature type="chain" id="PRO_5046066166" evidence="1">
    <location>
        <begin position="32"/>
        <end position="176"/>
    </location>
</feature>
<evidence type="ECO:0000313" key="3">
    <source>
        <dbReference type="Proteomes" id="UP001365128"/>
    </source>
</evidence>
<feature type="signal peptide" evidence="1">
    <location>
        <begin position="1"/>
        <end position="31"/>
    </location>
</feature>
<protein>
    <submittedName>
        <fullName evidence="2">Uncharacterized protein</fullName>
    </submittedName>
</protein>
<evidence type="ECO:0000256" key="1">
    <source>
        <dbReference type="SAM" id="SignalP"/>
    </source>
</evidence>
<accession>A0ABR1L5D7</accession>
<dbReference type="EMBL" id="JBBPDW010000062">
    <property type="protein sequence ID" value="KAK7530454.1"/>
    <property type="molecule type" value="Genomic_DNA"/>
</dbReference>
<gene>
    <name evidence="2" type="ORF">IWX46DRAFT_585459</name>
</gene>
<proteinExistence type="predicted"/>
<dbReference type="Proteomes" id="UP001365128">
    <property type="component" value="Unassembled WGS sequence"/>
</dbReference>
<evidence type="ECO:0000313" key="2">
    <source>
        <dbReference type="EMBL" id="KAK7530454.1"/>
    </source>
</evidence>
<comment type="caution">
    <text evidence="2">The sequence shown here is derived from an EMBL/GenBank/DDBJ whole genome shotgun (WGS) entry which is preliminary data.</text>
</comment>
<name>A0ABR1L5D7_9PEZI</name>
<keyword evidence="1" id="KW-0732">Signal</keyword>
<organism evidence="2 3">
    <name type="scientific">Phyllosticta citricarpa</name>
    <dbReference type="NCBI Taxonomy" id="55181"/>
    <lineage>
        <taxon>Eukaryota</taxon>
        <taxon>Fungi</taxon>
        <taxon>Dikarya</taxon>
        <taxon>Ascomycota</taxon>
        <taxon>Pezizomycotina</taxon>
        <taxon>Dothideomycetes</taxon>
        <taxon>Dothideomycetes incertae sedis</taxon>
        <taxon>Botryosphaeriales</taxon>
        <taxon>Phyllostictaceae</taxon>
        <taxon>Phyllosticta</taxon>
    </lineage>
</organism>